<keyword evidence="1" id="KW-1133">Transmembrane helix</keyword>
<comment type="caution">
    <text evidence="2">The sequence shown here is derived from an EMBL/GenBank/DDBJ whole genome shotgun (WGS) entry which is preliminary data.</text>
</comment>
<evidence type="ECO:0000256" key="1">
    <source>
        <dbReference type="SAM" id="Phobius"/>
    </source>
</evidence>
<feature type="transmembrane region" description="Helical" evidence="1">
    <location>
        <begin position="135"/>
        <end position="157"/>
    </location>
</feature>
<feature type="transmembrane region" description="Helical" evidence="1">
    <location>
        <begin position="20"/>
        <end position="42"/>
    </location>
</feature>
<feature type="transmembrane region" description="Helical" evidence="1">
    <location>
        <begin position="62"/>
        <end position="82"/>
    </location>
</feature>
<dbReference type="AlphaFoldDB" id="A0A7Y0EID3"/>
<dbReference type="RefSeq" id="WP_169298611.1">
    <property type="nucleotide sequence ID" value="NZ_JABBNI010000030.1"/>
</dbReference>
<keyword evidence="1" id="KW-0812">Transmembrane</keyword>
<feature type="transmembrane region" description="Helical" evidence="1">
    <location>
        <begin position="169"/>
        <end position="189"/>
    </location>
</feature>
<accession>A0A7Y0EID3</accession>
<keyword evidence="1" id="KW-0472">Membrane</keyword>
<feature type="transmembrane region" description="Helical" evidence="1">
    <location>
        <begin position="225"/>
        <end position="247"/>
    </location>
</feature>
<evidence type="ECO:0000313" key="2">
    <source>
        <dbReference type="EMBL" id="NMM64013.1"/>
    </source>
</evidence>
<name>A0A7Y0EID3_9CLOT</name>
<dbReference type="EMBL" id="JABBNI010000030">
    <property type="protein sequence ID" value="NMM64013.1"/>
    <property type="molecule type" value="Genomic_DNA"/>
</dbReference>
<sequence>MSFLNIIGIELQKIKRSKIVLIISLPSLIVIISGLANIGMYITDNPSNAWSAMFVQSTLMFAYYMMPFSIIILCVLISQTEYQNKGIIKMLSLPIDTKKLSFAKYCVIVILIAVQILLYFVFFTVGGIITSSLVGINIIIPIGYLLSWCVKLFLAALPMSAVLWATATCFKKIITSLSIGMALVLPSIFVSNTRFWFIYPFNYPGILISDEMFKLAGSTRAPMQLIPFIPVAIFICIIAVTISTIQFGKIETN</sequence>
<organism evidence="2 3">
    <name type="scientific">Clostridium muellerianum</name>
    <dbReference type="NCBI Taxonomy" id="2716538"/>
    <lineage>
        <taxon>Bacteria</taxon>
        <taxon>Bacillati</taxon>
        <taxon>Bacillota</taxon>
        <taxon>Clostridia</taxon>
        <taxon>Eubacteriales</taxon>
        <taxon>Clostridiaceae</taxon>
        <taxon>Clostridium</taxon>
    </lineage>
</organism>
<dbReference type="Proteomes" id="UP000537131">
    <property type="component" value="Unassembled WGS sequence"/>
</dbReference>
<reference evidence="2 3" key="1">
    <citation type="submission" date="2020-06" db="EMBL/GenBank/DDBJ databases">
        <title>Complete Genome Sequence of Clostridium muelleri sp. nov. P21T, an Acid-Alcohol Producing Acetogen Isolated from Old Hay.</title>
        <authorList>
            <person name="Duncan K.E."/>
            <person name="Tanner R.S."/>
        </authorList>
    </citation>
    <scope>NUCLEOTIDE SEQUENCE [LARGE SCALE GENOMIC DNA]</scope>
    <source>
        <strain evidence="2 3">P21</strain>
    </source>
</reference>
<proteinExistence type="predicted"/>
<protein>
    <submittedName>
        <fullName evidence="2">ABC transporter permease subunit</fullName>
    </submittedName>
</protein>
<dbReference type="Pfam" id="PF12730">
    <property type="entry name" value="ABC2_membrane_4"/>
    <property type="match status" value="1"/>
</dbReference>
<dbReference type="CDD" id="cd21809">
    <property type="entry name" value="ABC-2_lan_permease-like"/>
    <property type="match status" value="1"/>
</dbReference>
<feature type="transmembrane region" description="Helical" evidence="1">
    <location>
        <begin position="102"/>
        <end position="129"/>
    </location>
</feature>
<gene>
    <name evidence="2" type="ORF">HBE96_15290</name>
</gene>
<keyword evidence="3" id="KW-1185">Reference proteome</keyword>
<evidence type="ECO:0000313" key="3">
    <source>
        <dbReference type="Proteomes" id="UP000537131"/>
    </source>
</evidence>